<dbReference type="EMBL" id="RCVZ01000001">
    <property type="protein sequence ID" value="RLQ97922.1"/>
    <property type="molecule type" value="Genomic_DNA"/>
</dbReference>
<dbReference type="Proteomes" id="UP000276770">
    <property type="component" value="Unassembled WGS sequence"/>
</dbReference>
<proteinExistence type="predicted"/>
<dbReference type="AlphaFoldDB" id="A0A3L7KB75"/>
<accession>A0A3L7KB75</accession>
<protein>
    <submittedName>
        <fullName evidence="1">Uncharacterized protein</fullName>
    </submittedName>
</protein>
<gene>
    <name evidence="1" type="ORF">D9X91_00585</name>
</gene>
<name>A0A3L7KB75_9BACI</name>
<sequence>MGEGGCSLVAGGEAFGVSHLPLRQHQKMRKLLKTQQTLRELAFRKKSLQKSTIFSKQLYEKILFF</sequence>
<reference evidence="1 2" key="1">
    <citation type="submission" date="2018-10" db="EMBL/GenBank/DDBJ databases">
        <title>Falsibacillus sp. genome draft.</title>
        <authorList>
            <person name="Shi S."/>
        </authorList>
    </citation>
    <scope>NUCLEOTIDE SEQUENCE [LARGE SCALE GENOMIC DNA]</scope>
    <source>
        <strain evidence="1 2">GY 10110</strain>
    </source>
</reference>
<keyword evidence="2" id="KW-1185">Reference proteome</keyword>
<comment type="caution">
    <text evidence="1">The sequence shown here is derived from an EMBL/GenBank/DDBJ whole genome shotgun (WGS) entry which is preliminary data.</text>
</comment>
<organism evidence="1 2">
    <name type="scientific">Falsibacillus albus</name>
    <dbReference type="NCBI Taxonomy" id="2478915"/>
    <lineage>
        <taxon>Bacteria</taxon>
        <taxon>Bacillati</taxon>
        <taxon>Bacillota</taxon>
        <taxon>Bacilli</taxon>
        <taxon>Bacillales</taxon>
        <taxon>Bacillaceae</taxon>
        <taxon>Falsibacillus</taxon>
    </lineage>
</organism>
<evidence type="ECO:0000313" key="1">
    <source>
        <dbReference type="EMBL" id="RLQ97922.1"/>
    </source>
</evidence>
<evidence type="ECO:0000313" key="2">
    <source>
        <dbReference type="Proteomes" id="UP000276770"/>
    </source>
</evidence>